<dbReference type="PRINTS" id="PR00455">
    <property type="entry name" value="HTHTETR"/>
</dbReference>
<accession>A0A078M604</accession>
<organism evidence="7">
    <name type="scientific">Metalysinibacillus saudimassiliensis</name>
    <dbReference type="NCBI Taxonomy" id="1461583"/>
    <lineage>
        <taxon>Bacteria</taxon>
        <taxon>Bacillati</taxon>
        <taxon>Bacillota</taxon>
        <taxon>Bacilli</taxon>
        <taxon>Bacillales</taxon>
        <taxon>Caryophanaceae</taxon>
        <taxon>Metalysinibacillus</taxon>
    </lineage>
</organism>
<dbReference type="SUPFAM" id="SSF46689">
    <property type="entry name" value="Homeodomain-like"/>
    <property type="match status" value="1"/>
</dbReference>
<gene>
    <name evidence="7" type="primary">kstR2_1</name>
    <name evidence="7" type="ORF">BN1050_00979</name>
</gene>
<name>A0A078M604_9BACL</name>
<dbReference type="Gene3D" id="1.10.10.60">
    <property type="entry name" value="Homeodomain-like"/>
    <property type="match status" value="1"/>
</dbReference>
<keyword evidence="3 5" id="KW-0238">DNA-binding</keyword>
<feature type="domain" description="HTH tetR-type" evidence="6">
    <location>
        <begin position="7"/>
        <end position="67"/>
    </location>
</feature>
<dbReference type="PANTHER" id="PTHR30055">
    <property type="entry name" value="HTH-TYPE TRANSCRIPTIONAL REGULATOR RUTR"/>
    <property type="match status" value="1"/>
</dbReference>
<dbReference type="GO" id="GO:0000976">
    <property type="term" value="F:transcription cis-regulatory region binding"/>
    <property type="evidence" value="ECO:0007669"/>
    <property type="project" value="TreeGrafter"/>
</dbReference>
<dbReference type="Gene3D" id="1.10.357.10">
    <property type="entry name" value="Tetracycline Repressor, domain 2"/>
    <property type="match status" value="1"/>
</dbReference>
<dbReference type="Pfam" id="PF17932">
    <property type="entry name" value="TetR_C_24"/>
    <property type="match status" value="1"/>
</dbReference>
<dbReference type="PANTHER" id="PTHR30055:SF175">
    <property type="entry name" value="HTH-TYPE TRANSCRIPTIONAL REPRESSOR KSTR2"/>
    <property type="match status" value="1"/>
</dbReference>
<dbReference type="InterPro" id="IPR041490">
    <property type="entry name" value="KstR2_TetR_C"/>
</dbReference>
<dbReference type="InterPro" id="IPR036271">
    <property type="entry name" value="Tet_transcr_reg_TetR-rel_C_sf"/>
</dbReference>
<keyword evidence="1" id="KW-0678">Repressor</keyword>
<dbReference type="SUPFAM" id="SSF48498">
    <property type="entry name" value="Tetracyclin repressor-like, C-terminal domain"/>
    <property type="match status" value="1"/>
</dbReference>
<keyword evidence="4" id="KW-0804">Transcription</keyword>
<dbReference type="PROSITE" id="PS50977">
    <property type="entry name" value="HTH_TETR_2"/>
    <property type="match status" value="1"/>
</dbReference>
<dbReference type="AlphaFoldDB" id="A0A078M604"/>
<protein>
    <submittedName>
        <fullName evidence="7">HTH-type transcriptional repressor KstR2</fullName>
    </submittedName>
</protein>
<sequence length="217" mass="24678">MGNQLKKDLKQEIIDAALQLFQAHGYNGVSVNQIVAQAGTSKGGFYHHFKAKDELLYEIHDIFITYVLEEAKQTEEHYTTPIAKLCALLHSFTAAFHTYQAHITVFYDESKSLLDSDREVITQKRDAYRKILQQVIVEGQKSGDFREALPPTIVTLSITGMVNWSYKWYKQDGMMTMAQITAIFIDMILRSIVTQQGAEEAKHYSIESANIDAGFIF</sequence>
<evidence type="ECO:0000256" key="5">
    <source>
        <dbReference type="PROSITE-ProRule" id="PRU00335"/>
    </source>
</evidence>
<evidence type="ECO:0000313" key="7">
    <source>
        <dbReference type="EMBL" id="CEA01649.1"/>
    </source>
</evidence>
<evidence type="ECO:0000256" key="2">
    <source>
        <dbReference type="ARBA" id="ARBA00023015"/>
    </source>
</evidence>
<keyword evidence="2" id="KW-0805">Transcription regulation</keyword>
<dbReference type="InterPro" id="IPR050109">
    <property type="entry name" value="HTH-type_TetR-like_transc_reg"/>
</dbReference>
<evidence type="ECO:0000256" key="3">
    <source>
        <dbReference type="ARBA" id="ARBA00023125"/>
    </source>
</evidence>
<dbReference type="Pfam" id="PF00440">
    <property type="entry name" value="TetR_N"/>
    <property type="match status" value="1"/>
</dbReference>
<reference evidence="7" key="1">
    <citation type="submission" date="2014-07" db="EMBL/GenBank/DDBJ databases">
        <authorList>
            <person name="Urmite Genomes Urmite Genomes"/>
        </authorList>
    </citation>
    <scope>NUCLEOTIDE SEQUENCE</scope>
    <source>
        <strain evidence="7">13S34_air</strain>
    </source>
</reference>
<dbReference type="InterPro" id="IPR001647">
    <property type="entry name" value="HTH_TetR"/>
</dbReference>
<dbReference type="GO" id="GO:0003700">
    <property type="term" value="F:DNA-binding transcription factor activity"/>
    <property type="evidence" value="ECO:0007669"/>
    <property type="project" value="TreeGrafter"/>
</dbReference>
<dbReference type="HOGENOM" id="CLU_069356_12_4_9"/>
<dbReference type="EMBL" id="LN483074">
    <property type="protein sequence ID" value="CEA01649.1"/>
    <property type="molecule type" value="Genomic_DNA"/>
</dbReference>
<dbReference type="PATRIC" id="fig|1461583.4.peg.940"/>
<evidence type="ECO:0000259" key="6">
    <source>
        <dbReference type="PROSITE" id="PS50977"/>
    </source>
</evidence>
<evidence type="ECO:0000256" key="1">
    <source>
        <dbReference type="ARBA" id="ARBA00022491"/>
    </source>
</evidence>
<feature type="DNA-binding region" description="H-T-H motif" evidence="5">
    <location>
        <begin position="30"/>
        <end position="49"/>
    </location>
</feature>
<evidence type="ECO:0000256" key="4">
    <source>
        <dbReference type="ARBA" id="ARBA00023163"/>
    </source>
</evidence>
<proteinExistence type="predicted"/>
<dbReference type="InterPro" id="IPR009057">
    <property type="entry name" value="Homeodomain-like_sf"/>
</dbReference>